<dbReference type="OrthoDB" id="1036125at2759"/>
<sequence>MKDILAVEGVCRSLRDSVRKEPFFWRTIDLGGSPLKERVTDDSLLKLTHRAQGNLQSLTLGGCVGITDNGLMQVLASNPRLTKLSIAGCLKLSTEEVLSILRDLKSANRLGVKTFITGGVLYFTKEQFKELNLLLGADANAVPKSRKKRFFKSSRSEFSLEDDRVTDIEICPRCERPGMVFDCPGEACPLKDNPCPKSSCRACVVCIERCLDCGSCLNDCEHKPLFCFAFSCVVCYRKNLKSEA</sequence>
<dbReference type="SUPFAM" id="SSF52047">
    <property type="entry name" value="RNI-like"/>
    <property type="match status" value="1"/>
</dbReference>
<organism evidence="1 2">
    <name type="scientific">Arabis nemorensis</name>
    <dbReference type="NCBI Taxonomy" id="586526"/>
    <lineage>
        <taxon>Eukaryota</taxon>
        <taxon>Viridiplantae</taxon>
        <taxon>Streptophyta</taxon>
        <taxon>Embryophyta</taxon>
        <taxon>Tracheophyta</taxon>
        <taxon>Spermatophyta</taxon>
        <taxon>Magnoliopsida</taxon>
        <taxon>eudicotyledons</taxon>
        <taxon>Gunneridae</taxon>
        <taxon>Pentapetalae</taxon>
        <taxon>rosids</taxon>
        <taxon>malvids</taxon>
        <taxon>Brassicales</taxon>
        <taxon>Brassicaceae</taxon>
        <taxon>Arabideae</taxon>
        <taxon>Arabis</taxon>
    </lineage>
</organism>
<dbReference type="EMBL" id="CABITT030000005">
    <property type="protein sequence ID" value="VVB04195.1"/>
    <property type="molecule type" value="Genomic_DNA"/>
</dbReference>
<dbReference type="Proteomes" id="UP000489600">
    <property type="component" value="Unassembled WGS sequence"/>
</dbReference>
<comment type="caution">
    <text evidence="1">The sequence shown here is derived from an EMBL/GenBank/DDBJ whole genome shotgun (WGS) entry which is preliminary data.</text>
</comment>
<evidence type="ECO:0000313" key="1">
    <source>
        <dbReference type="EMBL" id="VVB04195.1"/>
    </source>
</evidence>
<dbReference type="Gene3D" id="3.80.10.10">
    <property type="entry name" value="Ribonuclease Inhibitor"/>
    <property type="match status" value="1"/>
</dbReference>
<dbReference type="GO" id="GO:0005737">
    <property type="term" value="C:cytoplasm"/>
    <property type="evidence" value="ECO:0007669"/>
    <property type="project" value="TreeGrafter"/>
</dbReference>
<proteinExistence type="predicted"/>
<evidence type="ECO:0000313" key="2">
    <source>
        <dbReference type="Proteomes" id="UP000489600"/>
    </source>
</evidence>
<name>A0A565BS44_9BRAS</name>
<dbReference type="InterPro" id="IPR050648">
    <property type="entry name" value="F-box_LRR-repeat"/>
</dbReference>
<dbReference type="PANTHER" id="PTHR13382">
    <property type="entry name" value="MITOCHONDRIAL ATP SYNTHASE COUPLING FACTOR B"/>
    <property type="match status" value="1"/>
</dbReference>
<dbReference type="InterPro" id="IPR032675">
    <property type="entry name" value="LRR_dom_sf"/>
</dbReference>
<gene>
    <name evidence="1" type="ORF">ANE_LOCUS14639</name>
</gene>
<dbReference type="AlphaFoldDB" id="A0A565BS44"/>
<dbReference type="PANTHER" id="PTHR13382:SF84">
    <property type="entry name" value="F-BOX DOMAIN-CONTAINING PROTEIN"/>
    <property type="match status" value="1"/>
</dbReference>
<protein>
    <submittedName>
        <fullName evidence="1">Uncharacterized protein</fullName>
    </submittedName>
</protein>
<accession>A0A565BS44</accession>
<reference evidence="1" key="1">
    <citation type="submission" date="2019-07" db="EMBL/GenBank/DDBJ databases">
        <authorList>
            <person name="Dittberner H."/>
        </authorList>
    </citation>
    <scope>NUCLEOTIDE SEQUENCE [LARGE SCALE GENOMIC DNA]</scope>
</reference>
<keyword evidence="2" id="KW-1185">Reference proteome</keyword>